<organism evidence="1 2">
    <name type="scientific">Cupriavidus oxalaticus</name>
    <dbReference type="NCBI Taxonomy" id="96344"/>
    <lineage>
        <taxon>Bacteria</taxon>
        <taxon>Pseudomonadati</taxon>
        <taxon>Pseudomonadota</taxon>
        <taxon>Betaproteobacteria</taxon>
        <taxon>Burkholderiales</taxon>
        <taxon>Burkholderiaceae</taxon>
        <taxon>Cupriavidus</taxon>
    </lineage>
</organism>
<dbReference type="Proteomes" id="UP000295294">
    <property type="component" value="Chromosome 2"/>
</dbReference>
<dbReference type="AlphaFoldDB" id="A0A4P7LE24"/>
<evidence type="ECO:0000313" key="1">
    <source>
        <dbReference type="EMBL" id="QBY54230.1"/>
    </source>
</evidence>
<dbReference type="EMBL" id="CP038635">
    <property type="protein sequence ID" value="QBY54230.1"/>
    <property type="molecule type" value="Genomic_DNA"/>
</dbReference>
<name>A0A4P7LE24_9BURK</name>
<reference evidence="1 2" key="1">
    <citation type="submission" date="2019-03" db="EMBL/GenBank/DDBJ databases">
        <title>Efficiently degradation of phenoxyalkanoic acid herbicides by Cupriavidus oxalaticus strain X32.</title>
        <authorList>
            <person name="Sheng X."/>
        </authorList>
    </citation>
    <scope>NUCLEOTIDE SEQUENCE [LARGE SCALE GENOMIC DNA]</scope>
    <source>
        <strain evidence="1 2">X32</strain>
    </source>
</reference>
<gene>
    <name evidence="1" type="ORF">E0W60_24720</name>
</gene>
<protein>
    <submittedName>
        <fullName evidence="1">Uncharacterized protein</fullName>
    </submittedName>
</protein>
<proteinExistence type="predicted"/>
<evidence type="ECO:0000313" key="2">
    <source>
        <dbReference type="Proteomes" id="UP000295294"/>
    </source>
</evidence>
<dbReference type="RefSeq" id="WP_135705905.1">
    <property type="nucleotide sequence ID" value="NZ_CP038635.1"/>
</dbReference>
<sequence>MYIVDFSFSWRRNLVGRTDVWPVARRAGLAAAHNFFAAYSNLTRYGVTARSVIAALRCRISGQFRTVTQRWAAGKPMALHDGPATGRMRDCLKIEHHAT</sequence>
<accession>A0A4P7LE24</accession>
<dbReference type="KEGG" id="cox:E0W60_24720"/>